<proteinExistence type="inferred from homology"/>
<dbReference type="EMBL" id="JAHXDN010000003">
    <property type="protein sequence ID" value="MBW4708410.1"/>
    <property type="molecule type" value="Genomic_DNA"/>
</dbReference>
<keyword evidence="3" id="KW-1185">Reference proteome</keyword>
<evidence type="ECO:0000256" key="1">
    <source>
        <dbReference type="ARBA" id="ARBA00006484"/>
    </source>
</evidence>
<dbReference type="Proteomes" id="UP001138661">
    <property type="component" value="Unassembled WGS sequence"/>
</dbReference>
<evidence type="ECO:0000313" key="2">
    <source>
        <dbReference type="EMBL" id="MBW4708410.1"/>
    </source>
</evidence>
<name>A0A9X1FUX1_9RHOB</name>
<protein>
    <submittedName>
        <fullName evidence="2">SDR family oxidoreductase</fullName>
    </submittedName>
</protein>
<organism evidence="2 3">
    <name type="scientific">Roseobacter insulae</name>
    <dbReference type="NCBI Taxonomy" id="2859783"/>
    <lineage>
        <taxon>Bacteria</taxon>
        <taxon>Pseudomonadati</taxon>
        <taxon>Pseudomonadota</taxon>
        <taxon>Alphaproteobacteria</taxon>
        <taxon>Rhodobacterales</taxon>
        <taxon>Roseobacteraceae</taxon>
        <taxon>Roseobacter</taxon>
    </lineage>
</organism>
<dbReference type="Pfam" id="PF13561">
    <property type="entry name" value="adh_short_C2"/>
    <property type="match status" value="1"/>
</dbReference>
<dbReference type="PANTHER" id="PTHR42879">
    <property type="entry name" value="3-OXOACYL-(ACYL-CARRIER-PROTEIN) REDUCTASE"/>
    <property type="match status" value="1"/>
</dbReference>
<dbReference type="PANTHER" id="PTHR42879:SF2">
    <property type="entry name" value="3-OXOACYL-[ACYL-CARRIER-PROTEIN] REDUCTASE FABG"/>
    <property type="match status" value="1"/>
</dbReference>
<dbReference type="FunFam" id="3.40.50.720:FF:000084">
    <property type="entry name" value="Short-chain dehydrogenase reductase"/>
    <property type="match status" value="1"/>
</dbReference>
<dbReference type="InterPro" id="IPR050259">
    <property type="entry name" value="SDR"/>
</dbReference>
<sequence>MGTLSGKTVIVTGASKGIGAATAAAMIDAGATVLAHYGGDRAGVETATAGAKPGQVTLLQADFADMDAVDAFWDEAVVAAGGQIDVLVNNAGIMRQSGGIEDSIEAWDEAWTRSMAVNVHAPARLLRHAVRDWLSAEAGGSVIAIGSWVTTRGTANPGAISYAASKAAIAAATKTVARNYAAHGILAYVIAPGVVRTQMSVDSAAKTGGEDAVTATLPMGEWVPPSDIAEMAVFLAEGRARHLTGATIDLNGAAYIR</sequence>
<gene>
    <name evidence="2" type="ORF">KX928_11505</name>
</gene>
<evidence type="ECO:0000313" key="3">
    <source>
        <dbReference type="Proteomes" id="UP001138661"/>
    </source>
</evidence>
<dbReference type="AlphaFoldDB" id="A0A9X1FUX1"/>
<comment type="similarity">
    <text evidence="1">Belongs to the short-chain dehydrogenases/reductases (SDR) family.</text>
</comment>
<accession>A0A9X1FUX1</accession>
<dbReference type="InterPro" id="IPR002347">
    <property type="entry name" value="SDR_fam"/>
</dbReference>
<reference evidence="2" key="1">
    <citation type="submission" date="2021-07" db="EMBL/GenBank/DDBJ databases">
        <title>Roseobacter insulae sp. nov., isolated from a tidal flat.</title>
        <authorList>
            <person name="Park S."/>
            <person name="Yoon J.-H."/>
        </authorList>
    </citation>
    <scope>NUCLEOTIDE SEQUENCE</scope>
    <source>
        <strain evidence="2">YSTF-M11</strain>
    </source>
</reference>
<comment type="caution">
    <text evidence="2">The sequence shown here is derived from an EMBL/GenBank/DDBJ whole genome shotgun (WGS) entry which is preliminary data.</text>
</comment>
<dbReference type="CDD" id="cd05233">
    <property type="entry name" value="SDR_c"/>
    <property type="match status" value="1"/>
</dbReference>
<dbReference type="RefSeq" id="WP_219502232.1">
    <property type="nucleotide sequence ID" value="NZ_JAHXDN010000003.1"/>
</dbReference>